<keyword evidence="1" id="KW-1133">Transmembrane helix</keyword>
<keyword evidence="3" id="KW-1185">Reference proteome</keyword>
<dbReference type="RefSeq" id="WP_344451825.1">
    <property type="nucleotide sequence ID" value="NZ_BAAATZ010000013.1"/>
</dbReference>
<accession>A0ABN3UAV4</accession>
<dbReference type="Proteomes" id="UP001501842">
    <property type="component" value="Unassembled WGS sequence"/>
</dbReference>
<reference evidence="2 3" key="1">
    <citation type="journal article" date="2019" name="Int. J. Syst. Evol. Microbiol.">
        <title>The Global Catalogue of Microorganisms (GCM) 10K type strain sequencing project: providing services to taxonomists for standard genome sequencing and annotation.</title>
        <authorList>
            <consortium name="The Broad Institute Genomics Platform"/>
            <consortium name="The Broad Institute Genome Sequencing Center for Infectious Disease"/>
            <person name="Wu L."/>
            <person name="Ma J."/>
        </authorList>
    </citation>
    <scope>NUCLEOTIDE SEQUENCE [LARGE SCALE GENOMIC DNA]</scope>
    <source>
        <strain evidence="2 3">JCM 8201</strain>
    </source>
</reference>
<evidence type="ECO:0000256" key="1">
    <source>
        <dbReference type="SAM" id="Phobius"/>
    </source>
</evidence>
<sequence length="267" mass="28000">MSTFSLAEFETATSKITSGMKDISAKIPELKPAAAATANKWYVPDIIGNALVEMAGWAADLAKTILDKIIDVIEGLFAPIKMFYDASKWSSIQSTTETVASDIGEERIKRKLTEAFWEGPATEAYLTVAKAQGTAATRVSSMADTIKTTLNASAVAGLVFYVAIAVIVIKFLAAMISMIVEFGIVIASLFGVATIIEEAGTVPLAIAAAVGGLLAFLGPQIETLINNSASLESGAGLDGGHWPKLATGTFSDATVKDGDADWSVQDR</sequence>
<feature type="transmembrane region" description="Helical" evidence="1">
    <location>
        <begin position="202"/>
        <end position="218"/>
    </location>
</feature>
<keyword evidence="1" id="KW-0812">Transmembrane</keyword>
<keyword evidence="1" id="KW-0472">Membrane</keyword>
<name>A0ABN3UAV4_9ACTN</name>
<protein>
    <submittedName>
        <fullName evidence="2">Uncharacterized protein</fullName>
    </submittedName>
</protein>
<proteinExistence type="predicted"/>
<gene>
    <name evidence="2" type="ORF">GCM10010439_38030</name>
</gene>
<feature type="transmembrane region" description="Helical" evidence="1">
    <location>
        <begin position="150"/>
        <end position="169"/>
    </location>
</feature>
<organism evidence="2 3">
    <name type="scientific">Actinocorallia aurantiaca</name>
    <dbReference type="NCBI Taxonomy" id="46204"/>
    <lineage>
        <taxon>Bacteria</taxon>
        <taxon>Bacillati</taxon>
        <taxon>Actinomycetota</taxon>
        <taxon>Actinomycetes</taxon>
        <taxon>Streptosporangiales</taxon>
        <taxon>Thermomonosporaceae</taxon>
        <taxon>Actinocorallia</taxon>
    </lineage>
</organism>
<evidence type="ECO:0000313" key="3">
    <source>
        <dbReference type="Proteomes" id="UP001501842"/>
    </source>
</evidence>
<dbReference type="EMBL" id="BAAATZ010000013">
    <property type="protein sequence ID" value="GAA2728860.1"/>
    <property type="molecule type" value="Genomic_DNA"/>
</dbReference>
<comment type="caution">
    <text evidence="2">The sequence shown here is derived from an EMBL/GenBank/DDBJ whole genome shotgun (WGS) entry which is preliminary data.</text>
</comment>
<evidence type="ECO:0000313" key="2">
    <source>
        <dbReference type="EMBL" id="GAA2728860.1"/>
    </source>
</evidence>